<gene>
    <name evidence="2" type="ORF">JI739_03915</name>
</gene>
<keyword evidence="3" id="KW-1185">Reference proteome</keyword>
<dbReference type="RefSeq" id="WP_201682514.1">
    <property type="nucleotide sequence ID" value="NZ_JAEQNA010000001.1"/>
</dbReference>
<evidence type="ECO:0000313" key="3">
    <source>
        <dbReference type="Proteomes" id="UP000613011"/>
    </source>
</evidence>
<name>A0A936ZFT9_9BURK</name>
<evidence type="ECO:0000313" key="2">
    <source>
        <dbReference type="EMBL" id="MBL0419488.1"/>
    </source>
</evidence>
<organism evidence="2 3">
    <name type="scientific">Ramlibacter aurantiacus</name>
    <dbReference type="NCBI Taxonomy" id="2801330"/>
    <lineage>
        <taxon>Bacteria</taxon>
        <taxon>Pseudomonadati</taxon>
        <taxon>Pseudomonadota</taxon>
        <taxon>Betaproteobacteria</taxon>
        <taxon>Burkholderiales</taxon>
        <taxon>Comamonadaceae</taxon>
        <taxon>Ramlibacter</taxon>
    </lineage>
</organism>
<dbReference type="EMBL" id="JAEQNA010000001">
    <property type="protein sequence ID" value="MBL0419488.1"/>
    <property type="molecule type" value="Genomic_DNA"/>
</dbReference>
<protein>
    <submittedName>
        <fullName evidence="2">Uncharacterized protein</fullName>
    </submittedName>
</protein>
<dbReference type="Proteomes" id="UP000613011">
    <property type="component" value="Unassembled WGS sequence"/>
</dbReference>
<dbReference type="AlphaFoldDB" id="A0A936ZFT9"/>
<comment type="caution">
    <text evidence="2">The sequence shown here is derived from an EMBL/GenBank/DDBJ whole genome shotgun (WGS) entry which is preliminary data.</text>
</comment>
<reference evidence="2" key="1">
    <citation type="submission" date="2021-01" db="EMBL/GenBank/DDBJ databases">
        <title>Ramlibacter sp. strain AW1 16S ribosomal RNA gene Genome sequencing and assembly.</title>
        <authorList>
            <person name="Kang M."/>
        </authorList>
    </citation>
    <scope>NUCLEOTIDE SEQUENCE</scope>
    <source>
        <strain evidence="2">AW1</strain>
    </source>
</reference>
<accession>A0A936ZFT9</accession>
<evidence type="ECO:0000256" key="1">
    <source>
        <dbReference type="SAM" id="MobiDB-lite"/>
    </source>
</evidence>
<sequence length="474" mass="51871">MPLRPGQQTVTMPARTRLVFSRVQAPGHAGPALPPNLRDVLAQLFPATAPAAAGPVQFPRVDRLLRKHLRAADLRAVLPSLLAALEDSCGRYLAMDGLAPRGYALQVASHVLHVVMTVANLQFSSRLLEVCREILLDRVVRPDRPGHEQASGFMRVVALSALSAMADREVSVARFVTSEWRHRLSQQDDRLSDATRIHQLGMALALDRSQDLVRLEPLLDRLGESFRDPLVRLDLHRAFVRGVWSGEYLSRLAFSDRRVRLLSDTLGQVLPSGHWPQELLPAALLGVLEAVPAGEGHRQLLELATEVSASDAPPALGLARLREAIPLALGVHGAERTRSLECFEGSRLLENPTQRSHFSFAHRVGADPTRGIFPLSDGEARANRLRGHLRLYLIKHRVLPPGLERIDRMHAHAPQFCSSIRKIADTCWEEGRGYLMGQPIPASPAPGSPAAHSVMPPRPDGKVAGDSSPGPTKG</sequence>
<feature type="region of interest" description="Disordered" evidence="1">
    <location>
        <begin position="438"/>
        <end position="474"/>
    </location>
</feature>
<proteinExistence type="predicted"/>